<dbReference type="Pfam" id="PF07893">
    <property type="entry name" value="DUF1668"/>
    <property type="match status" value="2"/>
</dbReference>
<feature type="region of interest" description="Disordered" evidence="1">
    <location>
        <begin position="170"/>
        <end position="198"/>
    </location>
</feature>
<organism evidence="2 3">
    <name type="scientific">Oryza sativa subsp. japonica</name>
    <name type="common">Rice</name>
    <dbReference type="NCBI Taxonomy" id="39947"/>
    <lineage>
        <taxon>Eukaryota</taxon>
        <taxon>Viridiplantae</taxon>
        <taxon>Streptophyta</taxon>
        <taxon>Embryophyta</taxon>
        <taxon>Tracheophyta</taxon>
        <taxon>Spermatophyta</taxon>
        <taxon>Magnoliopsida</taxon>
        <taxon>Liliopsida</taxon>
        <taxon>Poales</taxon>
        <taxon>Poaceae</taxon>
        <taxon>BOP clade</taxon>
        <taxon>Oryzoideae</taxon>
        <taxon>Oryzeae</taxon>
        <taxon>Oryzinae</taxon>
        <taxon>Oryza</taxon>
        <taxon>Oryza sativa</taxon>
    </lineage>
</organism>
<dbReference type="PANTHER" id="PTHR33085">
    <property type="entry name" value="OS12G0113100 PROTEIN-RELATED"/>
    <property type="match status" value="1"/>
</dbReference>
<reference evidence="3" key="1">
    <citation type="journal article" date="2005" name="Nature">
        <title>The map-based sequence of the rice genome.</title>
        <authorList>
            <consortium name="International rice genome sequencing project (IRGSP)"/>
            <person name="Matsumoto T."/>
            <person name="Wu J."/>
            <person name="Kanamori H."/>
            <person name="Katayose Y."/>
            <person name="Fujisawa M."/>
            <person name="Namiki N."/>
            <person name="Mizuno H."/>
            <person name="Yamamoto K."/>
            <person name="Antonio B.A."/>
            <person name="Baba T."/>
            <person name="Sakata K."/>
            <person name="Nagamura Y."/>
            <person name="Aoki H."/>
            <person name="Arikawa K."/>
            <person name="Arita K."/>
            <person name="Bito T."/>
            <person name="Chiden Y."/>
            <person name="Fujitsuka N."/>
            <person name="Fukunaka R."/>
            <person name="Hamada M."/>
            <person name="Harada C."/>
            <person name="Hayashi A."/>
            <person name="Hijishita S."/>
            <person name="Honda M."/>
            <person name="Hosokawa S."/>
            <person name="Ichikawa Y."/>
            <person name="Idonuma A."/>
            <person name="Iijima M."/>
            <person name="Ikeda M."/>
            <person name="Ikeno M."/>
            <person name="Ito K."/>
            <person name="Ito S."/>
            <person name="Ito T."/>
            <person name="Ito Y."/>
            <person name="Ito Y."/>
            <person name="Iwabuchi A."/>
            <person name="Kamiya K."/>
            <person name="Karasawa W."/>
            <person name="Kurita K."/>
            <person name="Katagiri S."/>
            <person name="Kikuta A."/>
            <person name="Kobayashi H."/>
            <person name="Kobayashi N."/>
            <person name="Machita K."/>
            <person name="Maehara T."/>
            <person name="Masukawa M."/>
            <person name="Mizubayashi T."/>
            <person name="Mukai Y."/>
            <person name="Nagasaki H."/>
            <person name="Nagata Y."/>
            <person name="Naito S."/>
            <person name="Nakashima M."/>
            <person name="Nakama Y."/>
            <person name="Nakamichi Y."/>
            <person name="Nakamura M."/>
            <person name="Meguro A."/>
            <person name="Negishi M."/>
            <person name="Ohta I."/>
            <person name="Ohta T."/>
            <person name="Okamoto M."/>
            <person name="Ono N."/>
            <person name="Saji S."/>
            <person name="Sakaguchi M."/>
            <person name="Sakai K."/>
            <person name="Shibata M."/>
            <person name="Shimokawa T."/>
            <person name="Song J."/>
            <person name="Takazaki Y."/>
            <person name="Terasawa K."/>
            <person name="Tsugane M."/>
            <person name="Tsuji K."/>
            <person name="Ueda S."/>
            <person name="Waki K."/>
            <person name="Yamagata H."/>
            <person name="Yamamoto M."/>
            <person name="Yamamoto S."/>
            <person name="Yamane H."/>
            <person name="Yoshiki S."/>
            <person name="Yoshihara R."/>
            <person name="Yukawa K."/>
            <person name="Zhong H."/>
            <person name="Yano M."/>
            <person name="Yuan Q."/>
            <person name="Ouyang S."/>
            <person name="Liu J."/>
            <person name="Jones K.M."/>
            <person name="Gansberger K."/>
            <person name="Moffat K."/>
            <person name="Hill J."/>
            <person name="Bera J."/>
            <person name="Fadrosh D."/>
            <person name="Jin S."/>
            <person name="Johri S."/>
            <person name="Kim M."/>
            <person name="Overton L."/>
            <person name="Reardon M."/>
            <person name="Tsitrin T."/>
            <person name="Vuong H."/>
            <person name="Weaver B."/>
            <person name="Ciecko A."/>
            <person name="Tallon L."/>
            <person name="Jackson J."/>
            <person name="Pai G."/>
            <person name="Aken S.V."/>
            <person name="Utterback T."/>
            <person name="Reidmuller S."/>
            <person name="Feldblyum T."/>
            <person name="Hsiao J."/>
            <person name="Zismann V."/>
            <person name="Iobst S."/>
            <person name="de Vazeille A.R."/>
            <person name="Buell C.R."/>
            <person name="Ying K."/>
            <person name="Li Y."/>
            <person name="Lu T."/>
            <person name="Huang Y."/>
            <person name="Zhao Q."/>
            <person name="Feng Q."/>
            <person name="Zhang L."/>
            <person name="Zhu J."/>
            <person name="Weng Q."/>
            <person name="Mu J."/>
            <person name="Lu Y."/>
            <person name="Fan D."/>
            <person name="Liu Y."/>
            <person name="Guan J."/>
            <person name="Zhang Y."/>
            <person name="Yu S."/>
            <person name="Liu X."/>
            <person name="Zhang Y."/>
            <person name="Hong G."/>
            <person name="Han B."/>
            <person name="Choisne N."/>
            <person name="Demange N."/>
            <person name="Orjeda G."/>
            <person name="Samain S."/>
            <person name="Cattolico L."/>
            <person name="Pelletier E."/>
            <person name="Couloux A."/>
            <person name="Segurens B."/>
            <person name="Wincker P."/>
            <person name="D'Hont A."/>
            <person name="Scarpelli C."/>
            <person name="Weissenbach J."/>
            <person name="Salanoubat M."/>
            <person name="Quetier F."/>
            <person name="Yu Y."/>
            <person name="Kim H.R."/>
            <person name="Rambo T."/>
            <person name="Currie J."/>
            <person name="Collura K."/>
            <person name="Luo M."/>
            <person name="Yang T."/>
            <person name="Ammiraju J.S.S."/>
            <person name="Engler F."/>
            <person name="Soderlund C."/>
            <person name="Wing R.A."/>
            <person name="Palmer L.E."/>
            <person name="de la Bastide M."/>
            <person name="Spiegel L."/>
            <person name="Nascimento L."/>
            <person name="Zutavern T."/>
            <person name="O'Shaughnessy A."/>
            <person name="Dike S."/>
            <person name="Dedhia N."/>
            <person name="Preston R."/>
            <person name="Balija V."/>
            <person name="McCombie W.R."/>
            <person name="Chow T."/>
            <person name="Chen H."/>
            <person name="Chung M."/>
            <person name="Chen C."/>
            <person name="Shaw J."/>
            <person name="Wu H."/>
            <person name="Hsiao K."/>
            <person name="Chao Y."/>
            <person name="Chu M."/>
            <person name="Cheng C."/>
            <person name="Hour A."/>
            <person name="Lee P."/>
            <person name="Lin S."/>
            <person name="Lin Y."/>
            <person name="Liou J."/>
            <person name="Liu S."/>
            <person name="Hsing Y."/>
            <person name="Raghuvanshi S."/>
            <person name="Mohanty A."/>
            <person name="Bharti A.K."/>
            <person name="Gaur A."/>
            <person name="Gupta V."/>
            <person name="Kumar D."/>
            <person name="Ravi V."/>
            <person name="Vij S."/>
            <person name="Kapur A."/>
            <person name="Khurana P."/>
            <person name="Khurana P."/>
            <person name="Khurana J.P."/>
            <person name="Tyagi A.K."/>
            <person name="Gaikwad K."/>
            <person name="Singh A."/>
            <person name="Dalal V."/>
            <person name="Srivastava S."/>
            <person name="Dixit A."/>
            <person name="Pal A.K."/>
            <person name="Ghazi I.A."/>
            <person name="Yadav M."/>
            <person name="Pandit A."/>
            <person name="Bhargava A."/>
            <person name="Sureshbabu K."/>
            <person name="Batra K."/>
            <person name="Sharma T.R."/>
            <person name="Mohapatra T."/>
            <person name="Singh N.K."/>
            <person name="Messing J."/>
            <person name="Nelson A.B."/>
            <person name="Fuks G."/>
            <person name="Kavchok S."/>
            <person name="Keizer G."/>
            <person name="Linton E."/>
            <person name="Llaca V."/>
            <person name="Song R."/>
            <person name="Tanyolac B."/>
            <person name="Young S."/>
            <person name="Ho-Il K."/>
            <person name="Hahn J.H."/>
            <person name="Sangsakoo G."/>
            <person name="Vanavichit A."/>
            <person name="de Mattos Luiz.A.T."/>
            <person name="Zimmer P.D."/>
            <person name="Malone G."/>
            <person name="Dellagostin O."/>
            <person name="de Oliveira A.C."/>
            <person name="Bevan M."/>
            <person name="Bancroft I."/>
            <person name="Minx P."/>
            <person name="Cordum H."/>
            <person name="Wilson R."/>
            <person name="Cheng Z."/>
            <person name="Jin W."/>
            <person name="Jiang J."/>
            <person name="Leong S.A."/>
            <person name="Iwama H."/>
            <person name="Gojobori T."/>
            <person name="Itoh T."/>
            <person name="Niimura Y."/>
            <person name="Fujii Y."/>
            <person name="Habara T."/>
            <person name="Sakai H."/>
            <person name="Sato Y."/>
            <person name="Wilson G."/>
            <person name="Kumar K."/>
            <person name="McCouch S."/>
            <person name="Juretic N."/>
            <person name="Hoen D."/>
            <person name="Wright S."/>
            <person name="Bruskiewich R."/>
            <person name="Bureau T."/>
            <person name="Miyao A."/>
            <person name="Hirochika H."/>
            <person name="Nishikawa T."/>
            <person name="Kadowaki K."/>
            <person name="Sugiura M."/>
            <person name="Burr B."/>
            <person name="Sasaki T."/>
        </authorList>
    </citation>
    <scope>NUCLEOTIDE SEQUENCE [LARGE SCALE GENOMIC DNA]</scope>
    <source>
        <strain evidence="3">cv. Nipponbare</strain>
    </source>
</reference>
<gene>
    <name evidence="2" type="ordered locus">Os04g0422800</name>
    <name evidence="2" type="ORF">OSNPB_040422800</name>
</gene>
<evidence type="ECO:0000313" key="3">
    <source>
        <dbReference type="Proteomes" id="UP000059680"/>
    </source>
</evidence>
<evidence type="ECO:0000256" key="1">
    <source>
        <dbReference type="SAM" id="MobiDB-lite"/>
    </source>
</evidence>
<evidence type="ECO:0000313" key="2">
    <source>
        <dbReference type="EMBL" id="BAS89210.1"/>
    </source>
</evidence>
<dbReference type="InterPro" id="IPR012871">
    <property type="entry name" value="DUF1668_ORYSA"/>
</dbReference>
<name>A0A0P0WA44_ORYSJ</name>
<proteinExistence type="predicted"/>
<protein>
    <submittedName>
        <fullName evidence="2">Os04g0422800 protein</fullName>
    </submittedName>
</protein>
<dbReference type="EMBL" id="AP014960">
    <property type="protein sequence ID" value="BAS89210.1"/>
    <property type="molecule type" value="Genomic_DNA"/>
</dbReference>
<reference evidence="2 3" key="2">
    <citation type="journal article" date="2013" name="Plant Cell Physiol.">
        <title>Rice Annotation Project Database (RAP-DB): an integrative and interactive database for rice genomics.</title>
        <authorList>
            <person name="Sakai H."/>
            <person name="Lee S.S."/>
            <person name="Tanaka T."/>
            <person name="Numa H."/>
            <person name="Kim J."/>
            <person name="Kawahara Y."/>
            <person name="Wakimoto H."/>
            <person name="Yang C.C."/>
            <person name="Iwamoto M."/>
            <person name="Abe T."/>
            <person name="Yamada Y."/>
            <person name="Muto A."/>
            <person name="Inokuchi H."/>
            <person name="Ikemura T."/>
            <person name="Matsumoto T."/>
            <person name="Sasaki T."/>
            <person name="Itoh T."/>
        </authorList>
    </citation>
    <scope>NUCLEOTIDE SEQUENCE [LARGE SCALE GENOMIC DNA]</scope>
    <source>
        <strain evidence="3">cv. Nipponbare</strain>
    </source>
</reference>
<accession>A0A0P0WA44</accession>
<feature type="compositionally biased region" description="Basic and acidic residues" evidence="1">
    <location>
        <begin position="248"/>
        <end position="258"/>
    </location>
</feature>
<dbReference type="Proteomes" id="UP000059680">
    <property type="component" value="Chromosome 4"/>
</dbReference>
<feature type="compositionally biased region" description="Acidic residues" evidence="1">
    <location>
        <begin position="544"/>
        <end position="568"/>
    </location>
</feature>
<sequence>MLLRLVRPLLRRHARGGGAGAAASSPTSRTYASATGSTSGHLYLVLDDWKEGYSLHKLDLNANSGDGGDDPSPPRRLPAPLLRLGFRTLGSWPHISALGSKIIFMGQRRPDQFRVDGGGGDGGASSSSTTRRRRRWTVSHHLPDDMHLVTSYDAVADAGKNRLYLLLPQFERSPSPSPSPEPPRRRPPWPGAPERGVDMAPYPYVEKVERVKAGTRLYLLLPDPFDQRSPEPGRAAVGMPYLEKVEKVYPKEEEEKPAARGGRGRSYGGAGDDNDDDEKDKYYRNRLTERWSWRTSTSPPPFSGGRRITGHALHPDGRTIFVSVEKTHARRHPGDEDDEEDGTFSYDTERGGEWTRRGGWRLPFKGQAHYDRHLDAWVGIGASSSGAGGHPRLVACDVVHLSDAADDPAPPPKWTACEETLTFLQGGAPRERRVGGDPKLVPMGGGGGKFCVVESAPRAGLELIGLGSLLGDGDKFELRVTVFHAKYGENGELLMTTTASAAAAASHTYALSRYLSNFHAPAFWMFHHFWYDSGDDGDDEVETAYESGGGDDDDEVETEYDSDDEVEAWYDSGTETSYDNSSDDEEVEPSYNSDGEPAAALGLLDSSLR</sequence>
<dbReference type="InParanoid" id="A0A0P0WA44"/>
<keyword evidence="3" id="KW-1185">Reference proteome</keyword>
<dbReference type="PANTHER" id="PTHR33085:SF60">
    <property type="entry name" value="OS04G0422800 PROTEIN"/>
    <property type="match status" value="1"/>
</dbReference>
<feature type="region of interest" description="Disordered" evidence="1">
    <location>
        <begin position="544"/>
        <end position="609"/>
    </location>
</feature>
<dbReference type="PaxDb" id="39947-A0A0P0WA44"/>
<feature type="region of interest" description="Disordered" evidence="1">
    <location>
        <begin position="248"/>
        <end position="279"/>
    </location>
</feature>
<dbReference type="AlphaFoldDB" id="A0A0P0WA44"/>
<reference evidence="2 3" key="3">
    <citation type="journal article" date="2013" name="Rice">
        <title>Improvement of the Oryza sativa Nipponbare reference genome using next generation sequence and optical map data.</title>
        <authorList>
            <person name="Kawahara Y."/>
            <person name="de la Bastide M."/>
            <person name="Hamilton J.P."/>
            <person name="Kanamori H."/>
            <person name="McCombie W.R."/>
            <person name="Ouyang S."/>
            <person name="Schwartz D.C."/>
            <person name="Tanaka T."/>
            <person name="Wu J."/>
            <person name="Zhou S."/>
            <person name="Childs K.L."/>
            <person name="Davidson R.M."/>
            <person name="Lin H."/>
            <person name="Quesada-Ocampo L."/>
            <person name="Vaillancourt B."/>
            <person name="Sakai H."/>
            <person name="Lee S.S."/>
            <person name="Kim J."/>
            <person name="Numa H."/>
            <person name="Itoh T."/>
            <person name="Buell C.R."/>
            <person name="Matsumoto T."/>
        </authorList>
    </citation>
    <scope>NUCLEOTIDE SEQUENCE [LARGE SCALE GENOMIC DNA]</scope>
    <source>
        <strain evidence="3">cv. Nipponbare</strain>
    </source>
</reference>
<feature type="region of interest" description="Disordered" evidence="1">
    <location>
        <begin position="327"/>
        <end position="350"/>
    </location>
</feature>
<feature type="region of interest" description="Disordered" evidence="1">
    <location>
        <begin position="112"/>
        <end position="135"/>
    </location>
</feature>